<dbReference type="Proteomes" id="UP001319867">
    <property type="component" value="Chromosome"/>
</dbReference>
<feature type="signal peptide" evidence="1">
    <location>
        <begin position="1"/>
        <end position="21"/>
    </location>
</feature>
<reference evidence="2 3" key="2">
    <citation type="journal article" date="2022" name="Microorganisms">
        <title>Complete Genome Sequences of Two Flavobacterium ammonificans Strains and a Flavobacterium ammoniigenes Strain of Ammonifying Bacterioplankton Isolated from Surface River Water.</title>
        <authorList>
            <person name="Suda W."/>
            <person name="Ogata Y."/>
            <person name="Shindo C."/>
            <person name="Watanabe K."/>
        </authorList>
    </citation>
    <scope>NUCLEOTIDE SEQUENCE [LARGE SCALE GENOMIC DNA]</scope>
    <source>
        <strain evidence="2 3">GENT5</strain>
    </source>
</reference>
<protein>
    <submittedName>
        <fullName evidence="2">Membrane protein</fullName>
    </submittedName>
</protein>
<dbReference type="RefSeq" id="WP_229317965.1">
    <property type="nucleotide sequence ID" value="NZ_AP025184.1"/>
</dbReference>
<dbReference type="NCBIfam" id="TIGR03519">
    <property type="entry name" value="T9SS_PorP_fam"/>
    <property type="match status" value="1"/>
</dbReference>
<evidence type="ECO:0000313" key="3">
    <source>
        <dbReference type="Proteomes" id="UP001319867"/>
    </source>
</evidence>
<accession>A0ABN6L036</accession>
<organism evidence="2 3">
    <name type="scientific">Flavobacterium ammoniigenes</name>
    <dbReference type="NCBI Taxonomy" id="1751095"/>
    <lineage>
        <taxon>Bacteria</taxon>
        <taxon>Pseudomonadati</taxon>
        <taxon>Bacteroidota</taxon>
        <taxon>Flavobacteriia</taxon>
        <taxon>Flavobacteriales</taxon>
        <taxon>Flavobacteriaceae</taxon>
        <taxon>Flavobacterium</taxon>
    </lineage>
</organism>
<keyword evidence="3" id="KW-1185">Reference proteome</keyword>
<keyword evidence="1" id="KW-0732">Signal</keyword>
<evidence type="ECO:0000256" key="1">
    <source>
        <dbReference type="SAM" id="SignalP"/>
    </source>
</evidence>
<evidence type="ECO:0000313" key="2">
    <source>
        <dbReference type="EMBL" id="BDB54218.1"/>
    </source>
</evidence>
<gene>
    <name evidence="2" type="primary">porP</name>
    <name evidence="2" type="ORF">GENT5_05230</name>
</gene>
<proteinExistence type="predicted"/>
<name>A0ABN6L036_9FLAO</name>
<dbReference type="Pfam" id="PF11751">
    <property type="entry name" value="PorP_SprF"/>
    <property type="match status" value="1"/>
</dbReference>
<dbReference type="InterPro" id="IPR019861">
    <property type="entry name" value="PorP/SprF_Bacteroidetes"/>
</dbReference>
<reference evidence="2 3" key="1">
    <citation type="journal article" date="2022" name="Int. J. Syst. Evol. Microbiol.">
        <title>Flavobacterium ammonificans sp. nov. and Flavobacterium ammoniigenes sp. nov., ammonifying bacteria isolated from surface river water.</title>
        <authorList>
            <person name="Watanabe K."/>
            <person name="Kitamura T."/>
            <person name="Ogata Y."/>
            <person name="Shindo C."/>
            <person name="Suda W."/>
        </authorList>
    </citation>
    <scope>NUCLEOTIDE SEQUENCE [LARGE SCALE GENOMIC DNA]</scope>
    <source>
        <strain evidence="2 3">GENT5</strain>
    </source>
</reference>
<sequence>MKKIHNILAIALLLTSSAVMAQQESVISFYRQHMNLVNPAYVGVDSMTIATSSLRKQWTGVAEAPETQTVSFGTYLGKNVGFGMTVIHDQTFVEKQTYVTVDFSYKLKMSETADVYFGIKAGGNTYNVNTTGLETYNLQSDPALGSINTFNPNLGVGALYKEGALYVSLSIPRLLNTKRATNDAGYASVKTDRPHIYLSGGYDIPLNGEFSSLVLKPSAMLRYVSGAPVSLDLTAMLQIEKNFEIGGMYRTDKAYAAMSTIRLSKRFLFGFAYEMSTQPTLAAARNTNEILLQFRF</sequence>
<feature type="chain" id="PRO_5045277558" evidence="1">
    <location>
        <begin position="22"/>
        <end position="296"/>
    </location>
</feature>
<dbReference type="EMBL" id="AP025184">
    <property type="protein sequence ID" value="BDB54218.1"/>
    <property type="molecule type" value="Genomic_DNA"/>
</dbReference>